<dbReference type="InterPro" id="IPR000158">
    <property type="entry name" value="Cell_div_FtsZ"/>
</dbReference>
<comment type="caution">
    <text evidence="14">The sequence shown here is derived from an EMBL/GenBank/DDBJ whole genome shotgun (WGS) entry which is preliminary data.</text>
</comment>
<dbReference type="Gene3D" id="3.40.50.1440">
    <property type="entry name" value="Tubulin/FtsZ, GTPase domain"/>
    <property type="match status" value="1"/>
</dbReference>
<dbReference type="InterPro" id="IPR045061">
    <property type="entry name" value="FtsZ/CetZ"/>
</dbReference>
<dbReference type="InterPro" id="IPR037103">
    <property type="entry name" value="Tubulin/FtsZ-like_C"/>
</dbReference>
<evidence type="ECO:0000259" key="13">
    <source>
        <dbReference type="SMART" id="SM00865"/>
    </source>
</evidence>
<dbReference type="SUPFAM" id="SSF52490">
    <property type="entry name" value="Tubulin nucleotide-binding domain-like"/>
    <property type="match status" value="1"/>
</dbReference>
<keyword evidence="7 8" id="KW-0131">Cell cycle</keyword>
<evidence type="ECO:0000256" key="8">
    <source>
        <dbReference type="HAMAP-Rule" id="MF_00909"/>
    </source>
</evidence>
<keyword evidence="5 8" id="KW-0342">GTP-binding</keyword>
<dbReference type="NCBIfam" id="TIGR00065">
    <property type="entry name" value="ftsZ"/>
    <property type="match status" value="1"/>
</dbReference>
<dbReference type="PANTHER" id="PTHR30314">
    <property type="entry name" value="CELL DIVISION PROTEIN FTSZ-RELATED"/>
    <property type="match status" value="1"/>
</dbReference>
<reference evidence="14 15" key="1">
    <citation type="submission" date="2019-04" db="EMBL/GenBank/DDBJ databases">
        <title>Isachenkonia alkalipeptolytica gen. nov. sp. nov. a new anaerobic, alkiliphilic organothrophic bacterium capable to reduce synthesized ferrihydrite isolated from a soda lake.</title>
        <authorList>
            <person name="Toshchakov S.V."/>
            <person name="Zavarzina D.G."/>
            <person name="Zhilina T.N."/>
            <person name="Kostrikina N.A."/>
            <person name="Kublanov I.V."/>
        </authorList>
    </citation>
    <scope>NUCLEOTIDE SEQUENCE [LARGE SCALE GENOMIC DNA]</scope>
    <source>
        <strain evidence="14 15">Z-1701</strain>
    </source>
</reference>
<dbReference type="EMBL" id="SUMG01000001">
    <property type="protein sequence ID" value="NBG86961.1"/>
    <property type="molecule type" value="Genomic_DNA"/>
</dbReference>
<dbReference type="InterPro" id="IPR018316">
    <property type="entry name" value="Tubulin/FtsZ_2-layer-sand-dom"/>
</dbReference>
<comment type="similarity">
    <text evidence="1 8 10">Belongs to the FtsZ family.</text>
</comment>
<keyword evidence="2 8" id="KW-0963">Cytoplasm</keyword>
<feature type="binding site" evidence="8">
    <location>
        <begin position="109"/>
        <end position="111"/>
    </location>
    <ligand>
        <name>GTP</name>
        <dbReference type="ChEBI" id="CHEBI:37565"/>
    </ligand>
</feature>
<dbReference type="GO" id="GO:0003924">
    <property type="term" value="F:GTPase activity"/>
    <property type="evidence" value="ECO:0007669"/>
    <property type="project" value="UniProtKB-UniRule"/>
</dbReference>
<dbReference type="Pfam" id="PF12327">
    <property type="entry name" value="FtsZ_C"/>
    <property type="match status" value="1"/>
</dbReference>
<dbReference type="GO" id="GO:0000917">
    <property type="term" value="P:division septum assembly"/>
    <property type="evidence" value="ECO:0007669"/>
    <property type="project" value="UniProtKB-KW"/>
</dbReference>
<feature type="domain" description="Tubulin/FtsZ GTPase" evidence="12">
    <location>
        <begin position="14"/>
        <end position="206"/>
    </location>
</feature>
<dbReference type="GO" id="GO:0005525">
    <property type="term" value="F:GTP binding"/>
    <property type="evidence" value="ECO:0007669"/>
    <property type="project" value="UniProtKB-UniRule"/>
</dbReference>
<dbReference type="FunFam" id="3.40.50.1440:FF:000023">
    <property type="entry name" value="Cell division protein FtsZ"/>
    <property type="match status" value="1"/>
</dbReference>
<feature type="region of interest" description="Disordered" evidence="11">
    <location>
        <begin position="318"/>
        <end position="355"/>
    </location>
</feature>
<dbReference type="PROSITE" id="PS01134">
    <property type="entry name" value="FTSZ_1"/>
    <property type="match status" value="1"/>
</dbReference>
<evidence type="ECO:0000256" key="11">
    <source>
        <dbReference type="SAM" id="MobiDB-lite"/>
    </source>
</evidence>
<dbReference type="GO" id="GO:0043093">
    <property type="term" value="P:FtsZ-dependent cytokinesis"/>
    <property type="evidence" value="ECO:0007669"/>
    <property type="project" value="UniProtKB-UniRule"/>
</dbReference>
<keyword evidence="15" id="KW-1185">Reference proteome</keyword>
<dbReference type="PANTHER" id="PTHR30314:SF3">
    <property type="entry name" value="MITOCHONDRIAL DIVISION PROTEIN FSZA"/>
    <property type="match status" value="1"/>
</dbReference>
<evidence type="ECO:0000256" key="3">
    <source>
        <dbReference type="ARBA" id="ARBA00022618"/>
    </source>
</evidence>
<evidence type="ECO:0000256" key="6">
    <source>
        <dbReference type="ARBA" id="ARBA00023210"/>
    </source>
</evidence>
<dbReference type="GO" id="GO:0005737">
    <property type="term" value="C:cytoplasm"/>
    <property type="evidence" value="ECO:0007669"/>
    <property type="project" value="UniProtKB-SubCell"/>
</dbReference>
<dbReference type="GO" id="GO:0032153">
    <property type="term" value="C:cell division site"/>
    <property type="evidence" value="ECO:0007669"/>
    <property type="project" value="UniProtKB-UniRule"/>
</dbReference>
<evidence type="ECO:0000256" key="1">
    <source>
        <dbReference type="ARBA" id="ARBA00009690"/>
    </source>
</evidence>
<dbReference type="InterPro" id="IPR024757">
    <property type="entry name" value="FtsZ_C"/>
</dbReference>
<keyword evidence="6 8" id="KW-0717">Septation</keyword>
<dbReference type="Gene3D" id="3.30.1330.20">
    <property type="entry name" value="Tubulin/FtsZ, C-terminal domain"/>
    <property type="match status" value="1"/>
</dbReference>
<dbReference type="SMART" id="SM00865">
    <property type="entry name" value="Tubulin_C"/>
    <property type="match status" value="1"/>
</dbReference>
<dbReference type="SMART" id="SM00864">
    <property type="entry name" value="Tubulin"/>
    <property type="match status" value="1"/>
</dbReference>
<dbReference type="InterPro" id="IPR008280">
    <property type="entry name" value="Tub_FtsZ_C"/>
</dbReference>
<accession>A0AA43XIK8</accession>
<gene>
    <name evidence="8 14" type="primary">ftsZ</name>
    <name evidence="14" type="ORF">ISALK_00465</name>
</gene>
<protein>
    <recommendedName>
        <fullName evidence="8 9">Cell division protein FtsZ</fullName>
    </recommendedName>
</protein>
<dbReference type="Pfam" id="PF00091">
    <property type="entry name" value="Tubulin"/>
    <property type="match status" value="1"/>
</dbReference>
<dbReference type="HAMAP" id="MF_00909">
    <property type="entry name" value="FtsZ"/>
    <property type="match status" value="1"/>
</dbReference>
<name>A0AA43XIK8_9CLOT</name>
<dbReference type="PRINTS" id="PR00423">
    <property type="entry name" value="CELLDVISFTSZ"/>
</dbReference>
<evidence type="ECO:0000256" key="9">
    <source>
        <dbReference type="NCBIfam" id="TIGR00065"/>
    </source>
</evidence>
<dbReference type="InterPro" id="IPR003008">
    <property type="entry name" value="Tubulin_FtsZ_GTPase"/>
</dbReference>
<evidence type="ECO:0000256" key="2">
    <source>
        <dbReference type="ARBA" id="ARBA00022490"/>
    </source>
</evidence>
<evidence type="ECO:0000256" key="5">
    <source>
        <dbReference type="ARBA" id="ARBA00023134"/>
    </source>
</evidence>
<organism evidence="14 15">
    <name type="scientific">Isachenkonia alkalipeptolytica</name>
    <dbReference type="NCBI Taxonomy" id="2565777"/>
    <lineage>
        <taxon>Bacteria</taxon>
        <taxon>Bacillati</taxon>
        <taxon>Bacillota</taxon>
        <taxon>Clostridia</taxon>
        <taxon>Eubacteriales</taxon>
        <taxon>Clostridiaceae</taxon>
        <taxon>Isachenkonia</taxon>
    </lineage>
</organism>
<proteinExistence type="inferred from homology"/>
<comment type="subunit">
    <text evidence="8">Homodimer. Polymerizes to form a dynamic ring structure in a strictly GTP-dependent manner. Interacts directly with several other division proteins.</text>
</comment>
<evidence type="ECO:0000256" key="7">
    <source>
        <dbReference type="ARBA" id="ARBA00023306"/>
    </source>
</evidence>
<dbReference type="SUPFAM" id="SSF55307">
    <property type="entry name" value="Tubulin C-terminal domain-like"/>
    <property type="match status" value="1"/>
</dbReference>
<dbReference type="CDD" id="cd02201">
    <property type="entry name" value="FtsZ_type1"/>
    <property type="match status" value="1"/>
</dbReference>
<feature type="binding site" evidence="8">
    <location>
        <begin position="22"/>
        <end position="26"/>
    </location>
    <ligand>
        <name>GTP</name>
        <dbReference type="ChEBI" id="CHEBI:37565"/>
    </ligand>
</feature>
<keyword evidence="3 8" id="KW-0132">Cell division</keyword>
<feature type="binding site" evidence="8">
    <location>
        <position position="188"/>
    </location>
    <ligand>
        <name>GTP</name>
        <dbReference type="ChEBI" id="CHEBI:37565"/>
    </ligand>
</feature>
<comment type="function">
    <text evidence="8 10">Essential cell division protein that forms a contractile ring structure (Z ring) at the future cell division site. The regulation of the ring assembly controls the timing and the location of cell division. One of the functions of the FtsZ ring is to recruit other cell division proteins to the septum to produce a new cell wall between the dividing cells. Binds GTP and shows GTPase activity.</text>
</comment>
<dbReference type="Proteomes" id="UP000449710">
    <property type="component" value="Unassembled WGS sequence"/>
</dbReference>
<evidence type="ECO:0000313" key="14">
    <source>
        <dbReference type="EMBL" id="NBG86961.1"/>
    </source>
</evidence>
<evidence type="ECO:0000313" key="15">
    <source>
        <dbReference type="Proteomes" id="UP000449710"/>
    </source>
</evidence>
<dbReference type="InterPro" id="IPR020805">
    <property type="entry name" value="Cell_div_FtsZ_CS"/>
</dbReference>
<feature type="binding site" evidence="8">
    <location>
        <position position="140"/>
    </location>
    <ligand>
        <name>GTP</name>
        <dbReference type="ChEBI" id="CHEBI:37565"/>
    </ligand>
</feature>
<dbReference type="GO" id="GO:0051258">
    <property type="term" value="P:protein polymerization"/>
    <property type="evidence" value="ECO:0007669"/>
    <property type="project" value="UniProtKB-UniRule"/>
</dbReference>
<evidence type="ECO:0000256" key="4">
    <source>
        <dbReference type="ARBA" id="ARBA00022741"/>
    </source>
</evidence>
<dbReference type="PROSITE" id="PS01135">
    <property type="entry name" value="FTSZ_2"/>
    <property type="match status" value="1"/>
</dbReference>
<comment type="subcellular location">
    <subcellularLocation>
        <location evidence="8">Cytoplasm</location>
    </subcellularLocation>
    <text evidence="8">Assembles at midcell at the inner surface of the cytoplasmic membrane.</text>
</comment>
<dbReference type="AlphaFoldDB" id="A0AA43XIK8"/>
<feature type="domain" description="Tubulin/FtsZ 2-layer sandwich" evidence="13">
    <location>
        <begin position="208"/>
        <end position="325"/>
    </location>
</feature>
<evidence type="ECO:0000259" key="12">
    <source>
        <dbReference type="SMART" id="SM00864"/>
    </source>
</evidence>
<keyword evidence="4 8" id="KW-0547">Nucleotide-binding</keyword>
<sequence>MLEFDINDDSHIAKIKVIGTGGGGNNALNHMVNSGLQGVEYIAVNTDKQALFNSVADHKLQIGNKITKGLGAGANPEIGKKAANESEGEIEGLLQGADMVFITAGMGGGTGTGSAPVIAEVAKRLGILTVGVVTEPFKFEGKRRAKAAKAGVMDLKQHVDTLVMVPNDKLLEVAESNTSMLDAFKLADNVLRQGVQGISDLITIPGLVNLDFADVSTVMREQGVAHMGVGVAEGENKAVKAVNKAIDSPLLSTSIKGAKGVLLNITGNSDMNLFEINEAAEIITDKADPEANIIFGSVIDENIGDKIKVTIIATGFEEGKTPSETKNSRGENQEEKKETEASKDFDIPEFLYRRD</sequence>
<dbReference type="RefSeq" id="WP_160718269.1">
    <property type="nucleotide sequence ID" value="NZ_SUMG01000001.1"/>
</dbReference>
<evidence type="ECO:0000256" key="10">
    <source>
        <dbReference type="RuleBase" id="RU000631"/>
    </source>
</evidence>
<dbReference type="InterPro" id="IPR036525">
    <property type="entry name" value="Tubulin/FtsZ_GTPase_sf"/>
</dbReference>
<feature type="binding site" evidence="8">
    <location>
        <position position="144"/>
    </location>
    <ligand>
        <name>GTP</name>
        <dbReference type="ChEBI" id="CHEBI:37565"/>
    </ligand>
</feature>